<sequence>MITFILTPASGKHQMNGFLPIQPSVRLPPIIRPKFSPEPLYIIESNVADINNFKKILTLTFIPCPVTFRPNMTAETNLNLIRAPGIMRSSVIAALCAAPLALAGNLQRDLVGRGVITPEFIDKSSELVVKEKDIKIVQAKGEDIIIIWTNNGGGAATQTLTDTKTVTQGAGAATHTVTVGGAAGTVYTPDTVSAAIGDMVVFNFEAKNHSLTQSGFATPCEKLADGMDTGFVPNVDNTINPPPSMAMQVMTDTPQWFYCRQTGHCGLGMVFSINPTANKSQAMFKAMAVAQNGTGTLSAIQGGTPSSGASAEAASSAVASPASPAAAVTTVASGTGTTGADGTCSCSCLCGQAAFPDAAVQGVGMFGGISGSMPMSLLEK</sequence>
<dbReference type="CDD" id="cd00920">
    <property type="entry name" value="Cupredoxin"/>
    <property type="match status" value="1"/>
</dbReference>
<reference evidence="2" key="1">
    <citation type="journal article" date="2011" name="PLoS Genet.">
        <title>Genomic analysis of the necrotrophic fungal pathogens Sclerotinia sclerotiorum and Botrytis cinerea.</title>
        <authorList>
            <person name="Amselem J."/>
            <person name="Cuomo C.A."/>
            <person name="van Kan J.A."/>
            <person name="Viaud M."/>
            <person name="Benito E.P."/>
            <person name="Couloux A."/>
            <person name="Coutinho P.M."/>
            <person name="de Vries R.P."/>
            <person name="Dyer P.S."/>
            <person name="Fillinger S."/>
            <person name="Fournier E."/>
            <person name="Gout L."/>
            <person name="Hahn M."/>
            <person name="Kohn L."/>
            <person name="Lapalu N."/>
            <person name="Plummer K.M."/>
            <person name="Pradier J.M."/>
            <person name="Quevillon E."/>
            <person name="Sharon A."/>
            <person name="Simon A."/>
            <person name="ten Have A."/>
            <person name="Tudzynski B."/>
            <person name="Tudzynski P."/>
            <person name="Wincker P."/>
            <person name="Andrew M."/>
            <person name="Anthouard V."/>
            <person name="Beever R.E."/>
            <person name="Beffa R."/>
            <person name="Benoit I."/>
            <person name="Bouzid O."/>
            <person name="Brault B."/>
            <person name="Chen Z."/>
            <person name="Choquer M."/>
            <person name="Collemare J."/>
            <person name="Cotton P."/>
            <person name="Danchin E.G."/>
            <person name="Da Silva C."/>
            <person name="Gautier A."/>
            <person name="Giraud C."/>
            <person name="Giraud T."/>
            <person name="Gonzalez C."/>
            <person name="Grossetete S."/>
            <person name="Guldener U."/>
            <person name="Henrissat B."/>
            <person name="Howlett B.J."/>
            <person name="Kodira C."/>
            <person name="Kretschmer M."/>
            <person name="Lappartient A."/>
            <person name="Leroch M."/>
            <person name="Levis C."/>
            <person name="Mauceli E."/>
            <person name="Neuveglise C."/>
            <person name="Oeser B."/>
            <person name="Pearson M."/>
            <person name="Poulain J."/>
            <person name="Poussereau N."/>
            <person name="Quesneville H."/>
            <person name="Rascle C."/>
            <person name="Schumacher J."/>
            <person name="Segurens B."/>
            <person name="Sexton A."/>
            <person name="Silva E."/>
            <person name="Sirven C."/>
            <person name="Soanes D.M."/>
            <person name="Talbot N.J."/>
            <person name="Templeton M."/>
            <person name="Yandava C."/>
            <person name="Yarden O."/>
            <person name="Zeng Q."/>
            <person name="Rollins J.A."/>
            <person name="Lebrun M.H."/>
            <person name="Dickman M."/>
        </authorList>
    </citation>
    <scope>NUCLEOTIDE SEQUENCE [LARGE SCALE GENOMIC DNA]</scope>
    <source>
        <strain evidence="2">ATCC 18683 / 1980 / Ss-1</strain>
    </source>
</reference>
<dbReference type="STRING" id="665079.A7EZQ9"/>
<dbReference type="PANTHER" id="PTHR34883:SF4">
    <property type="entry name" value="CUPREDOXIN"/>
    <property type="match status" value="1"/>
</dbReference>
<gene>
    <name evidence="1" type="ORF">SS1G_10826</name>
</gene>
<keyword evidence="2" id="KW-1185">Reference proteome</keyword>
<proteinExistence type="predicted"/>
<accession>A7EZQ9</accession>
<organism evidence="1 2">
    <name type="scientific">Sclerotinia sclerotiorum (strain ATCC 18683 / 1980 / Ss-1)</name>
    <name type="common">White mold</name>
    <name type="synonym">Whetzelinia sclerotiorum</name>
    <dbReference type="NCBI Taxonomy" id="665079"/>
    <lineage>
        <taxon>Eukaryota</taxon>
        <taxon>Fungi</taxon>
        <taxon>Dikarya</taxon>
        <taxon>Ascomycota</taxon>
        <taxon>Pezizomycotina</taxon>
        <taxon>Leotiomycetes</taxon>
        <taxon>Helotiales</taxon>
        <taxon>Sclerotiniaceae</taxon>
        <taxon>Sclerotinia</taxon>
    </lineage>
</organism>
<evidence type="ECO:0000313" key="1">
    <source>
        <dbReference type="EMBL" id="EDN94951.1"/>
    </source>
</evidence>
<dbReference type="GeneID" id="5484358"/>
<dbReference type="InterPro" id="IPR052953">
    <property type="entry name" value="Ser-rich/MCO-related"/>
</dbReference>
<dbReference type="Proteomes" id="UP000001312">
    <property type="component" value="Unassembled WGS sequence"/>
</dbReference>
<protein>
    <recommendedName>
        <fullName evidence="3">Phytocyanin domain-containing protein</fullName>
    </recommendedName>
</protein>
<dbReference type="Gene3D" id="2.60.40.420">
    <property type="entry name" value="Cupredoxins - blue copper proteins"/>
    <property type="match status" value="1"/>
</dbReference>
<evidence type="ECO:0008006" key="3">
    <source>
        <dbReference type="Google" id="ProtNLM"/>
    </source>
</evidence>
<evidence type="ECO:0000313" key="2">
    <source>
        <dbReference type="Proteomes" id="UP000001312"/>
    </source>
</evidence>
<dbReference type="AlphaFoldDB" id="A7EZQ9"/>
<dbReference type="PANTHER" id="PTHR34883">
    <property type="entry name" value="SERINE-RICH PROTEIN, PUTATIVE-RELATED-RELATED"/>
    <property type="match status" value="1"/>
</dbReference>
<dbReference type="SUPFAM" id="SSF49503">
    <property type="entry name" value="Cupredoxins"/>
    <property type="match status" value="1"/>
</dbReference>
<dbReference type="KEGG" id="ssl:SS1G_10826"/>
<dbReference type="EMBL" id="CH476636">
    <property type="protein sequence ID" value="EDN94951.1"/>
    <property type="molecule type" value="Genomic_DNA"/>
</dbReference>
<dbReference type="OMA" id="IRAPGIM"/>
<dbReference type="InterPro" id="IPR008972">
    <property type="entry name" value="Cupredoxin"/>
</dbReference>
<name>A7EZQ9_SCLS1</name>
<dbReference type="RefSeq" id="XP_001588379.1">
    <property type="nucleotide sequence ID" value="XM_001588329.1"/>
</dbReference>
<dbReference type="InParanoid" id="A7EZQ9"/>